<evidence type="ECO:0000256" key="8">
    <source>
        <dbReference type="ARBA" id="ARBA00023315"/>
    </source>
</evidence>
<gene>
    <name evidence="9" type="primary">lpxL</name>
    <name evidence="10" type="ORF">SAMN04488038_10566</name>
</gene>
<dbReference type="GO" id="GO:0005886">
    <property type="term" value="C:plasma membrane"/>
    <property type="evidence" value="ECO:0007669"/>
    <property type="project" value="UniProtKB-SubCell"/>
</dbReference>
<dbReference type="HAMAP" id="MF_01942">
    <property type="entry name" value="Lipid_A_LpxL_LpxP"/>
    <property type="match status" value="1"/>
</dbReference>
<evidence type="ECO:0000256" key="2">
    <source>
        <dbReference type="ARBA" id="ARBA00022519"/>
    </source>
</evidence>
<organism evidence="10 11">
    <name type="scientific">Solimonas aquatica</name>
    <dbReference type="NCBI Taxonomy" id="489703"/>
    <lineage>
        <taxon>Bacteria</taxon>
        <taxon>Pseudomonadati</taxon>
        <taxon>Pseudomonadota</taxon>
        <taxon>Gammaproteobacteria</taxon>
        <taxon>Nevskiales</taxon>
        <taxon>Nevskiaceae</taxon>
        <taxon>Solimonas</taxon>
    </lineage>
</organism>
<evidence type="ECO:0000256" key="9">
    <source>
        <dbReference type="HAMAP-Rule" id="MF_01942"/>
    </source>
</evidence>
<dbReference type="EMBL" id="FOFS01000005">
    <property type="protein sequence ID" value="SEQ25986.1"/>
    <property type="molecule type" value="Genomic_DNA"/>
</dbReference>
<dbReference type="RefSeq" id="WP_093284014.1">
    <property type="nucleotide sequence ID" value="NZ_FOFS01000005.1"/>
</dbReference>
<evidence type="ECO:0000256" key="5">
    <source>
        <dbReference type="ARBA" id="ARBA00022985"/>
    </source>
</evidence>
<dbReference type="Proteomes" id="UP000199233">
    <property type="component" value="Unassembled WGS sequence"/>
</dbReference>
<keyword evidence="8 9" id="KW-0012">Acyltransferase</keyword>
<dbReference type="PIRSF" id="PIRSF026649">
    <property type="entry name" value="MsbB"/>
    <property type="match status" value="1"/>
</dbReference>
<dbReference type="EC" id="2.3.1.241" evidence="9"/>
<proteinExistence type="inferred from homology"/>
<comment type="subcellular location">
    <subcellularLocation>
        <location evidence="9">Cell inner membrane</location>
        <topology evidence="9">Single-pass membrane protein</topology>
    </subcellularLocation>
</comment>
<dbReference type="STRING" id="489703.SAMN04488038_10566"/>
<evidence type="ECO:0000256" key="3">
    <source>
        <dbReference type="ARBA" id="ARBA00022679"/>
    </source>
</evidence>
<dbReference type="UniPathway" id="UPA00030"/>
<dbReference type="PANTHER" id="PTHR30606:SF9">
    <property type="entry name" value="LIPID A BIOSYNTHESIS LAUROYLTRANSFERASE"/>
    <property type="match status" value="1"/>
</dbReference>
<comment type="pathway">
    <text evidence="9">Glycolipid biosynthesis; KDO(2)-lipid A biosynthesis; KDO(2)-lipid A from CMP-3-deoxy-D-manno-octulosonate and lipid IV(A): step 3/4.</text>
</comment>
<dbReference type="OrthoDB" id="9803456at2"/>
<keyword evidence="4 9" id="KW-0812">Transmembrane</keyword>
<keyword evidence="2 9" id="KW-0997">Cell inner membrane</keyword>
<dbReference type="InterPro" id="IPR011920">
    <property type="entry name" value="Lipid_A_LpxL_LpxP"/>
</dbReference>
<evidence type="ECO:0000256" key="4">
    <source>
        <dbReference type="ARBA" id="ARBA00022692"/>
    </source>
</evidence>
<keyword evidence="1 9" id="KW-1003">Cell membrane</keyword>
<name>A0A1H9EJP8_9GAMM</name>
<keyword evidence="7 9" id="KW-0472">Membrane</keyword>
<evidence type="ECO:0000256" key="6">
    <source>
        <dbReference type="ARBA" id="ARBA00022989"/>
    </source>
</evidence>
<keyword evidence="11" id="KW-1185">Reference proteome</keyword>
<feature type="short sequence motif" description="HXXXXD motif" evidence="9">
    <location>
        <begin position="131"/>
        <end position="136"/>
    </location>
</feature>
<protein>
    <recommendedName>
        <fullName evidence="9">Lipid A biosynthesis acyltransferase</fullName>
        <ecNumber evidence="9">2.3.1.241</ecNumber>
    </recommendedName>
    <alternativeName>
        <fullName evidence="9">Kdo(2)-lipid IV(A) acyltransferase</fullName>
    </alternativeName>
</protein>
<feature type="transmembrane region" description="Helical" evidence="9">
    <location>
        <begin position="20"/>
        <end position="46"/>
    </location>
</feature>
<keyword evidence="5 9" id="KW-0448">Lipopolysaccharide biosynthesis</keyword>
<comment type="function">
    <text evidence="9">Catalyzes the transfer of an acyl chain from an acyl-[acyl-carrier-protein] (ACP) to a Kdo(2)-lipid IV(A) to form a Kdo(2)-(acyl)-lipid IV(A).</text>
</comment>
<comment type="similarity">
    <text evidence="9">Belongs to the LpxL/LpxM/LpxP family.</text>
</comment>
<evidence type="ECO:0000313" key="10">
    <source>
        <dbReference type="EMBL" id="SEQ25986.1"/>
    </source>
</evidence>
<dbReference type="InterPro" id="IPR004960">
    <property type="entry name" value="LipA_acyltrans"/>
</dbReference>
<reference evidence="10 11" key="1">
    <citation type="submission" date="2016-10" db="EMBL/GenBank/DDBJ databases">
        <authorList>
            <person name="de Groot N.N."/>
        </authorList>
    </citation>
    <scope>NUCLEOTIDE SEQUENCE [LARGE SCALE GENOMIC DNA]</scope>
    <source>
        <strain evidence="10 11">DSM 25927</strain>
    </source>
</reference>
<dbReference type="AlphaFoldDB" id="A0A1H9EJP8"/>
<keyword evidence="6 9" id="KW-1133">Transmembrane helix</keyword>
<dbReference type="GO" id="GO:0008913">
    <property type="term" value="F:Kdo2-lipid IVA acyltransferase activity"/>
    <property type="evidence" value="ECO:0007669"/>
    <property type="project" value="UniProtKB-EC"/>
</dbReference>
<dbReference type="GO" id="GO:0036104">
    <property type="term" value="P:Kdo2-lipid A biosynthetic process"/>
    <property type="evidence" value="ECO:0007669"/>
    <property type="project" value="UniProtKB-UniRule"/>
</dbReference>
<dbReference type="NCBIfam" id="TIGR02207">
    <property type="entry name" value="lipid_A_htrB"/>
    <property type="match status" value="1"/>
</dbReference>
<sequence>MAAPKLQARHFHPRTWPTWAGIGLVWLLSWLPLPLMRGLGAGLGFAAGRLLRSRRHIVRVNLQLCFPQQSPREIEAACDAHFRDLGAGVFESAAAWFAPDWRARRWGGVEGIEHLDAAQADGSGVLLLTGHFTTLEIGARFVCLAQRPFHAMYRPYSNAVLDYFMHYWREGRSGLPALPRDDLRALVKALRQGHAIWYAPDQTLDERISVYAPFFGVPTGTITATARLAQMGRAKVVPYFPERRDGRYIVRFHPALENFPSGDELADAARINQVIEDGIRAAPTQYFWVHRRFKRVPPGTPNPYRKA</sequence>
<dbReference type="PANTHER" id="PTHR30606">
    <property type="entry name" value="LIPID A BIOSYNTHESIS LAUROYL ACYLTRANSFERASE"/>
    <property type="match status" value="1"/>
</dbReference>
<dbReference type="UniPathway" id="UPA00360">
    <property type="reaction ID" value="UER00485"/>
</dbReference>
<dbReference type="Pfam" id="PF03279">
    <property type="entry name" value="Lip_A_acyltrans"/>
    <property type="match status" value="1"/>
</dbReference>
<evidence type="ECO:0000313" key="11">
    <source>
        <dbReference type="Proteomes" id="UP000199233"/>
    </source>
</evidence>
<dbReference type="GO" id="GO:0009103">
    <property type="term" value="P:lipopolysaccharide biosynthetic process"/>
    <property type="evidence" value="ECO:0007669"/>
    <property type="project" value="UniProtKB-UniRule"/>
</dbReference>
<dbReference type="GO" id="GO:0009245">
    <property type="term" value="P:lipid A biosynthetic process"/>
    <property type="evidence" value="ECO:0007669"/>
    <property type="project" value="InterPro"/>
</dbReference>
<dbReference type="CDD" id="cd07984">
    <property type="entry name" value="LPLAT_LABLAT-like"/>
    <property type="match status" value="1"/>
</dbReference>
<evidence type="ECO:0000256" key="7">
    <source>
        <dbReference type="ARBA" id="ARBA00023136"/>
    </source>
</evidence>
<comment type="pathway">
    <text evidence="9">Bacterial outer membrane biogenesis; lipopolysaccharide biosynthesis.</text>
</comment>
<keyword evidence="3 9" id="KW-0808">Transferase</keyword>
<comment type="catalytic activity">
    <reaction evidence="9">
        <text>an alpha-Kdo-(2-&gt;4)-alpha-Kdo-(2-&gt;6)-lipid IVA + a fatty acyl-[ACP] = an alpha-Kdo-(2-&gt;4)-alpha-Kdo-(2-&gt;6)-(acyl)-lipid IVA + holo-[ACP]</text>
        <dbReference type="Rhea" id="RHEA:69396"/>
        <dbReference type="Rhea" id="RHEA-COMP:9685"/>
        <dbReference type="Rhea" id="RHEA-COMP:14125"/>
        <dbReference type="ChEBI" id="CHEBI:64479"/>
        <dbReference type="ChEBI" id="CHEBI:138651"/>
        <dbReference type="ChEBI" id="CHEBI:176429"/>
        <dbReference type="ChEBI" id="CHEBI:176430"/>
        <dbReference type="EC" id="2.3.1.241"/>
    </reaction>
</comment>
<evidence type="ECO:0000256" key="1">
    <source>
        <dbReference type="ARBA" id="ARBA00022475"/>
    </source>
</evidence>
<accession>A0A1H9EJP8</accession>